<gene>
    <name evidence="1" type="ORF">CA85_17710</name>
</gene>
<reference evidence="1 2" key="1">
    <citation type="submission" date="2019-02" db="EMBL/GenBank/DDBJ databases">
        <title>Deep-cultivation of Planctomycetes and their phenomic and genomic characterization uncovers novel biology.</title>
        <authorList>
            <person name="Wiegand S."/>
            <person name="Jogler M."/>
            <person name="Boedeker C."/>
            <person name="Pinto D."/>
            <person name="Vollmers J."/>
            <person name="Rivas-Marin E."/>
            <person name="Kohn T."/>
            <person name="Peeters S.H."/>
            <person name="Heuer A."/>
            <person name="Rast P."/>
            <person name="Oberbeckmann S."/>
            <person name="Bunk B."/>
            <person name="Jeske O."/>
            <person name="Meyerdierks A."/>
            <person name="Storesund J.E."/>
            <person name="Kallscheuer N."/>
            <person name="Luecker S."/>
            <person name="Lage O.M."/>
            <person name="Pohl T."/>
            <person name="Merkel B.J."/>
            <person name="Hornburger P."/>
            <person name="Mueller R.-W."/>
            <person name="Bruemmer F."/>
            <person name="Labrenz M."/>
            <person name="Spormann A.M."/>
            <person name="Op Den Camp H."/>
            <person name="Overmann J."/>
            <person name="Amann R."/>
            <person name="Jetten M.S.M."/>
            <person name="Mascher T."/>
            <person name="Medema M.H."/>
            <person name="Devos D.P."/>
            <person name="Kaster A.-K."/>
            <person name="Ovreas L."/>
            <person name="Rohde M."/>
            <person name="Galperin M.Y."/>
            <person name="Jogler C."/>
        </authorList>
    </citation>
    <scope>NUCLEOTIDE SEQUENCE [LARGE SCALE GENOMIC DNA]</scope>
    <source>
        <strain evidence="1 2">CA85</strain>
    </source>
</reference>
<comment type="caution">
    <text evidence="1">The sequence shown here is derived from an EMBL/GenBank/DDBJ whole genome shotgun (WGS) entry which is preliminary data.</text>
</comment>
<dbReference type="AlphaFoldDB" id="A0A5C5YEP1"/>
<dbReference type="Proteomes" id="UP000318053">
    <property type="component" value="Unassembled WGS sequence"/>
</dbReference>
<dbReference type="EMBL" id="SJPK01000003">
    <property type="protein sequence ID" value="TWT73303.1"/>
    <property type="molecule type" value="Genomic_DNA"/>
</dbReference>
<dbReference type="Pfam" id="PF07618">
    <property type="entry name" value="DUF1580"/>
    <property type="match status" value="1"/>
</dbReference>
<proteinExistence type="predicted"/>
<organism evidence="1 2">
    <name type="scientific">Allorhodopirellula solitaria</name>
    <dbReference type="NCBI Taxonomy" id="2527987"/>
    <lineage>
        <taxon>Bacteria</taxon>
        <taxon>Pseudomonadati</taxon>
        <taxon>Planctomycetota</taxon>
        <taxon>Planctomycetia</taxon>
        <taxon>Pirellulales</taxon>
        <taxon>Pirellulaceae</taxon>
        <taxon>Allorhodopirellula</taxon>
    </lineage>
</organism>
<evidence type="ECO:0000313" key="2">
    <source>
        <dbReference type="Proteomes" id="UP000318053"/>
    </source>
</evidence>
<protein>
    <submittedName>
        <fullName evidence="1">Uncharacterized protein</fullName>
    </submittedName>
</protein>
<evidence type="ECO:0000313" key="1">
    <source>
        <dbReference type="EMBL" id="TWT73303.1"/>
    </source>
</evidence>
<keyword evidence="2" id="KW-1185">Reference proteome</keyword>
<name>A0A5C5YEP1_9BACT</name>
<dbReference type="InterPro" id="IPR011474">
    <property type="entry name" value="DUF1580"/>
</dbReference>
<accession>A0A5C5YEP1</accession>
<dbReference type="RefSeq" id="WP_146390838.1">
    <property type="nucleotide sequence ID" value="NZ_SJPK01000003.1"/>
</dbReference>
<sequence length="81" mass="8966">MSVSAERIEPLSEARHFFHGKPPAAITMRRYVTAGIRGVVLESVLHLGKRHTSREAVARFEQAISVPVRHRTTAESSEATS</sequence>
<dbReference type="OrthoDB" id="290434at2"/>